<dbReference type="Gene3D" id="3.20.20.100">
    <property type="entry name" value="NADP-dependent oxidoreductase domain"/>
    <property type="match status" value="4"/>
</dbReference>
<dbReference type="InterPro" id="IPR020471">
    <property type="entry name" value="AKR"/>
</dbReference>
<feature type="domain" description="NADP-dependent oxidoreductase" evidence="1">
    <location>
        <begin position="642"/>
        <end position="796"/>
    </location>
</feature>
<evidence type="ECO:0000259" key="1">
    <source>
        <dbReference type="Pfam" id="PF00248"/>
    </source>
</evidence>
<dbReference type="GO" id="GO:0016491">
    <property type="term" value="F:oxidoreductase activity"/>
    <property type="evidence" value="ECO:0007669"/>
    <property type="project" value="InterPro"/>
</dbReference>
<dbReference type="InterPro" id="IPR036812">
    <property type="entry name" value="NAD(P)_OxRdtase_dom_sf"/>
</dbReference>
<dbReference type="PANTHER" id="PTHR11732">
    <property type="entry name" value="ALDO/KETO REDUCTASE"/>
    <property type="match status" value="1"/>
</dbReference>
<dbReference type="InterPro" id="IPR018170">
    <property type="entry name" value="Aldo/ket_reductase_CS"/>
</dbReference>
<reference evidence="4" key="1">
    <citation type="submission" date="2016-04" db="UniProtKB">
        <authorList>
            <consortium name="WormBaseParasite"/>
        </authorList>
    </citation>
    <scope>IDENTIFICATION</scope>
</reference>
<dbReference type="Proteomes" id="UP000271162">
    <property type="component" value="Unassembled WGS sequence"/>
</dbReference>
<organism evidence="4">
    <name type="scientific">Nippostrongylus brasiliensis</name>
    <name type="common">Rat hookworm</name>
    <dbReference type="NCBI Taxonomy" id="27835"/>
    <lineage>
        <taxon>Eukaryota</taxon>
        <taxon>Metazoa</taxon>
        <taxon>Ecdysozoa</taxon>
        <taxon>Nematoda</taxon>
        <taxon>Chromadorea</taxon>
        <taxon>Rhabditida</taxon>
        <taxon>Rhabditina</taxon>
        <taxon>Rhabditomorpha</taxon>
        <taxon>Strongyloidea</taxon>
        <taxon>Heligmosomidae</taxon>
        <taxon>Nippostrongylus</taxon>
    </lineage>
</organism>
<accession>A0A158R330</accession>
<dbReference type="PRINTS" id="PR00069">
    <property type="entry name" value="ALDKETRDTASE"/>
</dbReference>
<feature type="domain" description="NADP-dependent oxidoreductase" evidence="1">
    <location>
        <begin position="19"/>
        <end position="279"/>
    </location>
</feature>
<evidence type="ECO:0000313" key="4">
    <source>
        <dbReference type="WBParaSite" id="NBR_0001741101-mRNA-1"/>
    </source>
</evidence>
<protein>
    <submittedName>
        <fullName evidence="4">Aldo_ket_red domain-containing protein</fullName>
    </submittedName>
</protein>
<reference evidence="2 3" key="2">
    <citation type="submission" date="2018-11" db="EMBL/GenBank/DDBJ databases">
        <authorList>
            <consortium name="Pathogen Informatics"/>
        </authorList>
    </citation>
    <scope>NUCLEOTIDE SEQUENCE [LARGE SCALE GENOMIC DNA]</scope>
</reference>
<feature type="domain" description="NADP-dependent oxidoreductase" evidence="1">
    <location>
        <begin position="318"/>
        <end position="578"/>
    </location>
</feature>
<keyword evidence="3" id="KW-1185">Reference proteome</keyword>
<dbReference type="PROSITE" id="PS00798">
    <property type="entry name" value="ALDOKETO_REDUCTASE_1"/>
    <property type="match status" value="3"/>
</dbReference>
<evidence type="ECO:0000313" key="3">
    <source>
        <dbReference type="Proteomes" id="UP000271162"/>
    </source>
</evidence>
<dbReference type="PROSITE" id="PS00063">
    <property type="entry name" value="ALDOKETO_REDUCTASE_3"/>
    <property type="match status" value="3"/>
</dbReference>
<dbReference type="OMA" id="AAKHKCT"/>
<name>A0A158R330_NIPBR</name>
<dbReference type="Pfam" id="PF00248">
    <property type="entry name" value="Aldo_ket_red"/>
    <property type="match status" value="3"/>
</dbReference>
<dbReference type="SUPFAM" id="SSF51430">
    <property type="entry name" value="NAD(P)-linked oxidoreductase"/>
    <property type="match status" value="3"/>
</dbReference>
<evidence type="ECO:0000313" key="2">
    <source>
        <dbReference type="EMBL" id="VDL81050.1"/>
    </source>
</evidence>
<dbReference type="AlphaFoldDB" id="A0A158R330"/>
<dbReference type="InterPro" id="IPR023210">
    <property type="entry name" value="NADP_OxRdtase_dom"/>
</dbReference>
<proteinExistence type="predicted"/>
<gene>
    <name evidence="2" type="ORF">NBR_LOCUS17412</name>
</gene>
<dbReference type="STRING" id="27835.A0A158R330"/>
<dbReference type="FunFam" id="3.20.20.100:FF:000029">
    <property type="entry name" value="Aldo-keto reductase"/>
    <property type="match status" value="2"/>
</dbReference>
<dbReference type="WBParaSite" id="NBR_0001741101-mRNA-1">
    <property type="protein sequence ID" value="NBR_0001741101-mRNA-1"/>
    <property type="gene ID" value="NBR_0001741101"/>
</dbReference>
<dbReference type="EMBL" id="UYSL01022747">
    <property type="protein sequence ID" value="VDL81050.1"/>
    <property type="molecule type" value="Genomic_DNA"/>
</dbReference>
<sequence>MTVGGPTITLSNGVKMPQVGLGTWQSSPEEVKTAVKTAIETGYRLIDTAEVYGNEEAIGEALQELFKAGKLKREELFITTKLWANHMHPDDAEAALRDSLKRLQTDYVDLYLAHVPTCMKRDAPSEHNTAVKVEDIWRGLEGVYNKKLTKAIGVSNWSIEQVERAMKVAKVELHLYWPQFDLHEQCKKHNISLTSYASLGSPGRVKKITWAPSPSPMEDENVTQLAKKYSKTPAQILLRHLMQRQIAIIPKSVTPSRIVENFKVFDFTLTDEEVKLLDASKHRQRLFIQDFKNDRWWTNYHPPERCENATSGLGNLAVKAAVRAAVEAGYRLIDTATCYQNEDAIGEAIKELIAEGKVKREELFITTKLWATHLHPDDTEGALRESLKKLQLEYVDLYLAHMPACFNHDMSAQNHSVTVQDVWRGLEGVYKKGLAKAIGVSNWNGEQIERVLKTAEVPIHNCQVELYLYWPQHELQEVCKKHNISLTSYASLGSPGRVNFSLPGGVKLDWAPAPNALEDPHVKELATKYSKTPAQILLRYVMDRGIAIIPKSVNASRIAENFKLFDFSLTPEDIKLLETTKHRQRLFLQDFMEGHPEDPVAVEAGYRLIDTAATYQNEDAIGVVVKELIAEGKHDMSAQNHSVTVRDVWRGLEGVYKKGLAKAIGVSNWSGEQIERVLKTAEVELHLYWPRHELHEVCKKHNISLTSYASLGSPGRVNFSLAGAKVDWAPAPSLLEDPHVKELATKYSKTPAQILLRYVMDRGIAIIPKSVNASRIVENFKLFDFSLTPEDIKLLETTKHRQRLFTQDFMKGHPEDPLASERKH</sequence>